<gene>
    <name evidence="6" type="ORF">CNE99_00345</name>
</gene>
<dbReference type="EMBL" id="NTKD01000001">
    <property type="protein sequence ID" value="PDH42199.1"/>
    <property type="molecule type" value="Genomic_DNA"/>
</dbReference>
<comment type="similarity">
    <text evidence="1 5">Belongs to the 5-formyltetrahydrofolate cyclo-ligase family.</text>
</comment>
<reference evidence="6 7" key="1">
    <citation type="submission" date="2017-08" db="EMBL/GenBank/DDBJ databases">
        <title>Fine stratification of microbial communities through a metagenomic profile of the photic zone.</title>
        <authorList>
            <person name="Haro-Moreno J.M."/>
            <person name="Lopez-Perez M."/>
            <person name="De La Torre J."/>
            <person name="Picazo A."/>
            <person name="Camacho A."/>
            <person name="Rodriguez-Valera F."/>
        </authorList>
    </citation>
    <scope>NUCLEOTIDE SEQUENCE [LARGE SCALE GENOMIC DNA]</scope>
    <source>
        <strain evidence="6">MED-G24</strain>
    </source>
</reference>
<keyword evidence="2 4" id="KW-0547">Nucleotide-binding</keyword>
<keyword evidence="5" id="KW-0479">Metal-binding</keyword>
<comment type="catalytic activity">
    <reaction evidence="5">
        <text>(6S)-5-formyl-5,6,7,8-tetrahydrofolate + ATP = (6R)-5,10-methenyltetrahydrofolate + ADP + phosphate</text>
        <dbReference type="Rhea" id="RHEA:10488"/>
        <dbReference type="ChEBI" id="CHEBI:30616"/>
        <dbReference type="ChEBI" id="CHEBI:43474"/>
        <dbReference type="ChEBI" id="CHEBI:57455"/>
        <dbReference type="ChEBI" id="CHEBI:57457"/>
        <dbReference type="ChEBI" id="CHEBI:456216"/>
        <dbReference type="EC" id="6.3.3.2"/>
    </reaction>
</comment>
<accession>A0A2A5X091</accession>
<protein>
    <recommendedName>
        <fullName evidence="5">5-formyltetrahydrofolate cyclo-ligase</fullName>
        <ecNumber evidence="5">6.3.3.2</ecNumber>
    </recommendedName>
</protein>
<dbReference type="GO" id="GO:0005524">
    <property type="term" value="F:ATP binding"/>
    <property type="evidence" value="ECO:0007669"/>
    <property type="project" value="UniProtKB-KW"/>
</dbReference>
<dbReference type="NCBIfam" id="TIGR02727">
    <property type="entry name" value="MTHFS_bact"/>
    <property type="match status" value="1"/>
</dbReference>
<dbReference type="AlphaFoldDB" id="A0A2A5X091"/>
<dbReference type="InterPro" id="IPR037171">
    <property type="entry name" value="NagB/RpiA_transferase-like"/>
</dbReference>
<keyword evidence="6" id="KW-0436">Ligase</keyword>
<dbReference type="InterPro" id="IPR024185">
    <property type="entry name" value="FTHF_cligase-like_sf"/>
</dbReference>
<proteinExistence type="inferred from homology"/>
<evidence type="ECO:0000256" key="1">
    <source>
        <dbReference type="ARBA" id="ARBA00010638"/>
    </source>
</evidence>
<dbReference type="PANTHER" id="PTHR23407:SF1">
    <property type="entry name" value="5-FORMYLTETRAHYDROFOLATE CYCLO-LIGASE"/>
    <property type="match status" value="1"/>
</dbReference>
<comment type="caution">
    <text evidence="6">The sequence shown here is derived from an EMBL/GenBank/DDBJ whole genome shotgun (WGS) entry which is preliminary data.</text>
</comment>
<dbReference type="PIRSF" id="PIRSF006806">
    <property type="entry name" value="FTHF_cligase"/>
    <property type="match status" value="1"/>
</dbReference>
<keyword evidence="3 4" id="KW-0067">ATP-binding</keyword>
<dbReference type="InterPro" id="IPR002698">
    <property type="entry name" value="FTHF_cligase"/>
</dbReference>
<dbReference type="Proteomes" id="UP000219327">
    <property type="component" value="Unassembled WGS sequence"/>
</dbReference>
<feature type="binding site" evidence="4">
    <location>
        <position position="56"/>
    </location>
    <ligand>
        <name>substrate</name>
    </ligand>
</feature>
<comment type="cofactor">
    <cofactor evidence="5">
        <name>Mg(2+)</name>
        <dbReference type="ChEBI" id="CHEBI:18420"/>
    </cofactor>
</comment>
<dbReference type="Pfam" id="PF01812">
    <property type="entry name" value="5-FTHF_cyc-lig"/>
    <property type="match status" value="1"/>
</dbReference>
<organism evidence="6 7">
    <name type="scientific">OM182 bacterium MED-G24</name>
    <dbReference type="NCBI Taxonomy" id="1986255"/>
    <lineage>
        <taxon>Bacteria</taxon>
        <taxon>Pseudomonadati</taxon>
        <taxon>Pseudomonadota</taxon>
        <taxon>Gammaproteobacteria</taxon>
        <taxon>OMG group</taxon>
        <taxon>OM182 clade</taxon>
    </lineage>
</organism>
<feature type="binding site" evidence="4">
    <location>
        <begin position="136"/>
        <end position="144"/>
    </location>
    <ligand>
        <name>ATP</name>
        <dbReference type="ChEBI" id="CHEBI:30616"/>
    </ligand>
</feature>
<evidence type="ECO:0000256" key="4">
    <source>
        <dbReference type="PIRSR" id="PIRSR006806-1"/>
    </source>
</evidence>
<dbReference type="GO" id="GO:0030272">
    <property type="term" value="F:5-formyltetrahydrofolate cyclo-ligase activity"/>
    <property type="evidence" value="ECO:0007669"/>
    <property type="project" value="UniProtKB-EC"/>
</dbReference>
<evidence type="ECO:0000256" key="2">
    <source>
        <dbReference type="ARBA" id="ARBA00022741"/>
    </source>
</evidence>
<dbReference type="SUPFAM" id="SSF100950">
    <property type="entry name" value="NagB/RpiA/CoA transferase-like"/>
    <property type="match status" value="1"/>
</dbReference>
<evidence type="ECO:0000256" key="3">
    <source>
        <dbReference type="ARBA" id="ARBA00022840"/>
    </source>
</evidence>
<sequence length="201" mass="22667">MTSSYHHLRQDLRTRREQLSPARQQTAAQSICQQVIKQTWMTESTSVAFYWSTGGEIDCSLLMLEGSGQGIDCYLPVIDNPPSPAMCFRRFDPMRTEILTPNRFGIPEPLTGTEIRISHLDLVFMPLVAFDRSGNRLGMGKGYYDRALAGSADSPLRVGLGYTFQEAPSLEPSEWDIPLHIVITPDEVIHTPQYLSEYTPR</sequence>
<dbReference type="EC" id="6.3.3.2" evidence="5"/>
<dbReference type="Gene3D" id="3.40.50.10420">
    <property type="entry name" value="NagB/RpiA/CoA transferase-like"/>
    <property type="match status" value="1"/>
</dbReference>
<name>A0A2A5X091_9GAMM</name>
<dbReference type="GO" id="GO:0046872">
    <property type="term" value="F:metal ion binding"/>
    <property type="evidence" value="ECO:0007669"/>
    <property type="project" value="UniProtKB-KW"/>
</dbReference>
<keyword evidence="5" id="KW-0460">Magnesium</keyword>
<evidence type="ECO:0000313" key="7">
    <source>
        <dbReference type="Proteomes" id="UP000219327"/>
    </source>
</evidence>
<dbReference type="PANTHER" id="PTHR23407">
    <property type="entry name" value="ATPASE INHIBITOR/5-FORMYLTETRAHYDROFOLATE CYCLO-LIGASE"/>
    <property type="match status" value="1"/>
</dbReference>
<evidence type="ECO:0000313" key="6">
    <source>
        <dbReference type="EMBL" id="PDH42199.1"/>
    </source>
</evidence>
<dbReference type="GO" id="GO:0035999">
    <property type="term" value="P:tetrahydrofolate interconversion"/>
    <property type="evidence" value="ECO:0007669"/>
    <property type="project" value="TreeGrafter"/>
</dbReference>
<dbReference type="GO" id="GO:0009396">
    <property type="term" value="P:folic acid-containing compound biosynthetic process"/>
    <property type="evidence" value="ECO:0007669"/>
    <property type="project" value="TreeGrafter"/>
</dbReference>
<evidence type="ECO:0000256" key="5">
    <source>
        <dbReference type="RuleBase" id="RU361279"/>
    </source>
</evidence>